<protein>
    <submittedName>
        <fullName evidence="4">Zinc-binding oxidoreductase-like protein CipB</fullName>
    </submittedName>
</protein>
<keyword evidence="5" id="KW-1185">Reference proteome</keyword>
<dbReference type="Gene3D" id="3.40.50.720">
    <property type="entry name" value="NAD(P)-binding Rossmann-like Domain"/>
    <property type="match status" value="1"/>
</dbReference>
<dbReference type="EMBL" id="KZ613966">
    <property type="protein sequence ID" value="PMD30593.1"/>
    <property type="molecule type" value="Genomic_DNA"/>
</dbReference>
<dbReference type="InterPro" id="IPR013154">
    <property type="entry name" value="ADH-like_N"/>
</dbReference>
<dbReference type="InterPro" id="IPR047122">
    <property type="entry name" value="Trans-enoyl_RdTase-like"/>
</dbReference>
<organism evidence="4 5">
    <name type="scientific">Hyaloscypha variabilis (strain UAMH 11265 / GT02V1 / F)</name>
    <name type="common">Meliniomyces variabilis</name>
    <dbReference type="NCBI Taxonomy" id="1149755"/>
    <lineage>
        <taxon>Eukaryota</taxon>
        <taxon>Fungi</taxon>
        <taxon>Dikarya</taxon>
        <taxon>Ascomycota</taxon>
        <taxon>Pezizomycotina</taxon>
        <taxon>Leotiomycetes</taxon>
        <taxon>Helotiales</taxon>
        <taxon>Hyaloscyphaceae</taxon>
        <taxon>Hyaloscypha</taxon>
        <taxon>Hyaloscypha variabilis</taxon>
    </lineage>
</organism>
<sequence length="347" mass="36676">MSSITENQAAWIITEKTTMKVGPAPMVEPGEGEVLIEVAYAAVNPADWKIQDYAPFPLPYPFVFGTDVAGTITKVGGGVARFSIGQRVIAHCDSLLTQKPERSGYQRFTVCREILVAAVPDNIPLANAAVLPLSISTASTGLFKHLKIPFPTLDPKPTGKTILIWGGSSSCGASAIQLAVAGGVTVITTASPRNFDLVKSLGATQTFDHNSPTVGADILKVMKKGDLVFDCISSDTTQVTSAEIVHQLGGGKLAVLLSPNPSLYEDVEVAMGTFHFLNGLDPGLVDLDIGDAVWRNYIPAALAAGKFQAKPDPEVLEGGLDKVQDGIDMLRKGVSARKVVIEISKHA</sequence>
<dbReference type="SUPFAM" id="SSF50129">
    <property type="entry name" value="GroES-like"/>
    <property type="match status" value="1"/>
</dbReference>
<dbReference type="Pfam" id="PF08240">
    <property type="entry name" value="ADH_N"/>
    <property type="match status" value="1"/>
</dbReference>
<name>A0A2J6QWH0_HYAVF</name>
<evidence type="ECO:0000313" key="4">
    <source>
        <dbReference type="EMBL" id="PMD30593.1"/>
    </source>
</evidence>
<comment type="similarity">
    <text evidence="1">Belongs to the zinc-containing alcohol dehydrogenase family.</text>
</comment>
<dbReference type="OrthoDB" id="48317at2759"/>
<dbReference type="InterPro" id="IPR036291">
    <property type="entry name" value="NAD(P)-bd_dom_sf"/>
</dbReference>
<dbReference type="GO" id="GO:0016651">
    <property type="term" value="F:oxidoreductase activity, acting on NAD(P)H"/>
    <property type="evidence" value="ECO:0007669"/>
    <property type="project" value="InterPro"/>
</dbReference>
<dbReference type="InterPro" id="IPR020843">
    <property type="entry name" value="ER"/>
</dbReference>
<dbReference type="SMART" id="SM00829">
    <property type="entry name" value="PKS_ER"/>
    <property type="match status" value="1"/>
</dbReference>
<evidence type="ECO:0000259" key="3">
    <source>
        <dbReference type="SMART" id="SM00829"/>
    </source>
</evidence>
<dbReference type="Gene3D" id="3.90.180.10">
    <property type="entry name" value="Medium-chain alcohol dehydrogenases, catalytic domain"/>
    <property type="match status" value="1"/>
</dbReference>
<dbReference type="Proteomes" id="UP000235786">
    <property type="component" value="Unassembled WGS sequence"/>
</dbReference>
<dbReference type="PANTHER" id="PTHR45348">
    <property type="entry name" value="HYPOTHETICAL OXIDOREDUCTASE (EUROFUNG)"/>
    <property type="match status" value="1"/>
</dbReference>
<evidence type="ECO:0000256" key="1">
    <source>
        <dbReference type="ARBA" id="ARBA00008072"/>
    </source>
</evidence>
<dbReference type="InterPro" id="IPR011032">
    <property type="entry name" value="GroES-like_sf"/>
</dbReference>
<dbReference type="SUPFAM" id="SSF51735">
    <property type="entry name" value="NAD(P)-binding Rossmann-fold domains"/>
    <property type="match status" value="1"/>
</dbReference>
<dbReference type="AlphaFoldDB" id="A0A2J6QWH0"/>
<evidence type="ECO:0000313" key="5">
    <source>
        <dbReference type="Proteomes" id="UP000235786"/>
    </source>
</evidence>
<dbReference type="InterPro" id="IPR013149">
    <property type="entry name" value="ADH-like_C"/>
</dbReference>
<reference evidence="4" key="1">
    <citation type="submission" date="2016-04" db="EMBL/GenBank/DDBJ databases">
        <title>A degradative enzymes factory behind the ericoid mycorrhizal symbiosis.</title>
        <authorList>
            <consortium name="DOE Joint Genome Institute"/>
            <person name="Martino E."/>
            <person name="Morin E."/>
            <person name="Grelet G."/>
            <person name="Kuo A."/>
            <person name="Kohler A."/>
            <person name="Daghino S."/>
            <person name="Barry K."/>
            <person name="Choi C."/>
            <person name="Cichocki N."/>
            <person name="Clum A."/>
            <person name="Copeland A."/>
            <person name="Hainaut M."/>
            <person name="Haridas S."/>
            <person name="Labutti K."/>
            <person name="Lindquist E."/>
            <person name="Lipzen A."/>
            <person name="Khouja H.-R."/>
            <person name="Murat C."/>
            <person name="Ohm R."/>
            <person name="Olson A."/>
            <person name="Spatafora J."/>
            <person name="Veneault-Fourrey C."/>
            <person name="Henrissat B."/>
            <person name="Grigoriev I."/>
            <person name="Martin F."/>
            <person name="Perotto S."/>
        </authorList>
    </citation>
    <scope>NUCLEOTIDE SEQUENCE [LARGE SCALE GENOMIC DNA]</scope>
    <source>
        <strain evidence="4">F</strain>
    </source>
</reference>
<evidence type="ECO:0000256" key="2">
    <source>
        <dbReference type="ARBA" id="ARBA00023002"/>
    </source>
</evidence>
<proteinExistence type="inferred from homology"/>
<keyword evidence="2" id="KW-0560">Oxidoreductase</keyword>
<dbReference type="CDD" id="cd08249">
    <property type="entry name" value="enoyl_reductase_like"/>
    <property type="match status" value="1"/>
</dbReference>
<dbReference type="STRING" id="1149755.A0A2J6QWH0"/>
<gene>
    <name evidence="4" type="ORF">L207DRAFT_573423</name>
</gene>
<feature type="domain" description="Enoyl reductase (ER)" evidence="3">
    <location>
        <begin position="16"/>
        <end position="341"/>
    </location>
</feature>
<dbReference type="PANTHER" id="PTHR45348:SF2">
    <property type="entry name" value="ZINC-TYPE ALCOHOL DEHYDROGENASE-LIKE PROTEIN C2E1P3.01"/>
    <property type="match status" value="1"/>
</dbReference>
<dbReference type="Pfam" id="PF00107">
    <property type="entry name" value="ADH_zinc_N"/>
    <property type="match status" value="1"/>
</dbReference>
<accession>A0A2J6QWH0</accession>